<evidence type="ECO:0000256" key="5">
    <source>
        <dbReference type="ARBA" id="ARBA00023015"/>
    </source>
</evidence>
<feature type="region of interest" description="Disordered" evidence="9">
    <location>
        <begin position="179"/>
        <end position="201"/>
    </location>
</feature>
<evidence type="ECO:0000313" key="11">
    <source>
        <dbReference type="EMBL" id="WAR16186.1"/>
    </source>
</evidence>
<dbReference type="InterPro" id="IPR031940">
    <property type="entry name" value="DUF4772"/>
</dbReference>
<gene>
    <name evidence="11" type="ORF">MAR_030780</name>
</gene>
<keyword evidence="2" id="KW-0479">Metal-binding</keyword>
<feature type="region of interest" description="Disordered" evidence="9">
    <location>
        <begin position="409"/>
        <end position="456"/>
    </location>
</feature>
<keyword evidence="12" id="KW-1185">Reference proteome</keyword>
<dbReference type="InterPro" id="IPR013087">
    <property type="entry name" value="Znf_C2H2_type"/>
</dbReference>
<protein>
    <submittedName>
        <fullName evidence="11">ZN395-like protein</fullName>
    </submittedName>
</protein>
<feature type="compositionally biased region" description="Polar residues" evidence="9">
    <location>
        <begin position="241"/>
        <end position="251"/>
    </location>
</feature>
<evidence type="ECO:0000256" key="6">
    <source>
        <dbReference type="ARBA" id="ARBA00023125"/>
    </source>
</evidence>
<dbReference type="SMART" id="SM00355">
    <property type="entry name" value="ZnF_C2H2"/>
    <property type="match status" value="1"/>
</dbReference>
<evidence type="ECO:0000259" key="10">
    <source>
        <dbReference type="SMART" id="SM00355"/>
    </source>
</evidence>
<evidence type="ECO:0000256" key="7">
    <source>
        <dbReference type="ARBA" id="ARBA00023163"/>
    </source>
</evidence>
<accession>A0ABY7F567</accession>
<comment type="subcellular location">
    <subcellularLocation>
        <location evidence="1">Nucleus</location>
    </subcellularLocation>
</comment>
<dbReference type="Proteomes" id="UP001164746">
    <property type="component" value="Chromosome 10"/>
</dbReference>
<dbReference type="EMBL" id="CP111021">
    <property type="protein sequence ID" value="WAR16186.1"/>
    <property type="molecule type" value="Genomic_DNA"/>
</dbReference>
<feature type="compositionally biased region" description="Polar residues" evidence="9">
    <location>
        <begin position="429"/>
        <end position="451"/>
    </location>
</feature>
<dbReference type="Pfam" id="PF15997">
    <property type="entry name" value="DUF4772"/>
    <property type="match status" value="1"/>
</dbReference>
<evidence type="ECO:0000256" key="9">
    <source>
        <dbReference type="SAM" id="MobiDB-lite"/>
    </source>
</evidence>
<feature type="region of interest" description="Disordered" evidence="9">
    <location>
        <begin position="241"/>
        <end position="275"/>
    </location>
</feature>
<evidence type="ECO:0000256" key="8">
    <source>
        <dbReference type="ARBA" id="ARBA00023242"/>
    </source>
</evidence>
<name>A0ABY7F567_MYAAR</name>
<dbReference type="Gene3D" id="2.30.30.140">
    <property type="match status" value="1"/>
</dbReference>
<dbReference type="PANTHER" id="PTHR13006:SF9">
    <property type="entry name" value="GLUCOSE TRANSPORTER 4 ENHANCER FACTOR, ISOFORM G"/>
    <property type="match status" value="1"/>
</dbReference>
<evidence type="ECO:0000256" key="1">
    <source>
        <dbReference type="ARBA" id="ARBA00004123"/>
    </source>
</evidence>
<keyword evidence="5" id="KW-0805">Transcription regulation</keyword>
<feature type="domain" description="C2H2-type" evidence="10">
    <location>
        <begin position="283"/>
        <end position="308"/>
    </location>
</feature>
<sequence length="491" mass="54480">MFGSRRLAKRSIVGTRVAAKWQDGRYYAGVIKGVYAEETPFTDAVYTILFEDGYEKSTPSKSIVGPGFQPCSTCVLKKGQKAFLTLNGREISGTVINHATDMDEVLLNVQLVNGDEIDIIKRIDEVRLLKSRKSARLQDQDTDYSKMADLQLTEARKRTVSSGIDMPSKSVQHGYRTIHLADDTDGNTNGTVGSDESSEDVEMMDENIAALVLTSLSCSPQSPQFTAQDFRDFTRNGHLSSSVASSGFHSNQSEHSDPSPPTPSHLSESAPATTSAIQKKTMYQCTWPGCNKISATCEAIEKHVRDTHLGSDTENEEDFYYTEIEVNVDNVTRGFSDMCTSASSPPATGSAPATPSFVIPDHDYQKKEFRQVFASSVPSTSAFLGHTHAMPIPIKVSEIQRSLSWQNTHTYATSPSPPIRISNRPSPQERLQQHQAQSPKLHTGFPTSKSLSIHKKPRSEVRKCRKVYGMDNRDMWCTQCKWKKACTRFLD</sequence>
<evidence type="ECO:0000313" key="12">
    <source>
        <dbReference type="Proteomes" id="UP001164746"/>
    </source>
</evidence>
<organism evidence="11 12">
    <name type="scientific">Mya arenaria</name>
    <name type="common">Soft-shell clam</name>
    <dbReference type="NCBI Taxonomy" id="6604"/>
    <lineage>
        <taxon>Eukaryota</taxon>
        <taxon>Metazoa</taxon>
        <taxon>Spiralia</taxon>
        <taxon>Lophotrochozoa</taxon>
        <taxon>Mollusca</taxon>
        <taxon>Bivalvia</taxon>
        <taxon>Autobranchia</taxon>
        <taxon>Heteroconchia</taxon>
        <taxon>Euheterodonta</taxon>
        <taxon>Imparidentia</taxon>
        <taxon>Neoheterodontei</taxon>
        <taxon>Myida</taxon>
        <taxon>Myoidea</taxon>
        <taxon>Myidae</taxon>
        <taxon>Mya</taxon>
    </lineage>
</organism>
<proteinExistence type="predicted"/>
<evidence type="ECO:0000256" key="4">
    <source>
        <dbReference type="ARBA" id="ARBA00022833"/>
    </source>
</evidence>
<dbReference type="CDD" id="cd20383">
    <property type="entry name" value="Tudor_53BP1"/>
    <property type="match status" value="1"/>
</dbReference>
<dbReference type="SMART" id="SM01366">
    <property type="entry name" value="c-clamp"/>
    <property type="match status" value="1"/>
</dbReference>
<evidence type="ECO:0000256" key="3">
    <source>
        <dbReference type="ARBA" id="ARBA00022771"/>
    </source>
</evidence>
<keyword evidence="8" id="KW-0539">Nucleus</keyword>
<keyword evidence="6" id="KW-0238">DNA-binding</keyword>
<keyword evidence="7" id="KW-0804">Transcription</keyword>
<evidence type="ECO:0000256" key="2">
    <source>
        <dbReference type="ARBA" id="ARBA00022723"/>
    </source>
</evidence>
<dbReference type="SUPFAM" id="SSF63748">
    <property type="entry name" value="Tudor/PWWP/MBT"/>
    <property type="match status" value="1"/>
</dbReference>
<dbReference type="PANTHER" id="PTHR13006">
    <property type="entry name" value="PAPILLOMAVIRUS REGULATORY FACTOR PRF-1"/>
    <property type="match status" value="1"/>
</dbReference>
<feature type="compositionally biased region" description="Polar residues" evidence="9">
    <location>
        <begin position="264"/>
        <end position="275"/>
    </location>
</feature>
<reference evidence="11" key="1">
    <citation type="submission" date="2022-11" db="EMBL/GenBank/DDBJ databases">
        <title>Centuries of genome instability and evolution in soft-shell clam transmissible cancer (bioRxiv).</title>
        <authorList>
            <person name="Hart S.F.M."/>
            <person name="Yonemitsu M.A."/>
            <person name="Giersch R.M."/>
            <person name="Beal B.F."/>
            <person name="Arriagada G."/>
            <person name="Davis B.W."/>
            <person name="Ostrander E.A."/>
            <person name="Goff S.P."/>
            <person name="Metzger M.J."/>
        </authorList>
    </citation>
    <scope>NUCLEOTIDE SEQUENCE</scope>
    <source>
        <strain evidence="11">MELC-2E11</strain>
        <tissue evidence="11">Siphon/mantle</tissue>
    </source>
</reference>
<keyword evidence="3" id="KW-0863">Zinc-finger</keyword>
<dbReference type="InterPro" id="IPR052253">
    <property type="entry name" value="CR1/CR2-DNA-binding_regulator"/>
</dbReference>
<keyword evidence="4" id="KW-0862">Zinc</keyword>